<protein>
    <submittedName>
        <fullName evidence="1">Uncharacterized protein</fullName>
    </submittedName>
</protein>
<name>A0A2U3QA25_9BRAD</name>
<reference evidence="1 2" key="1">
    <citation type="submission" date="2018-03" db="EMBL/GenBank/DDBJ databases">
        <authorList>
            <person name="Gully D."/>
        </authorList>
    </citation>
    <scope>NUCLEOTIDE SEQUENCE [LARGE SCALE GENOMIC DNA]</scope>
    <source>
        <strain evidence="1">ORS3257</strain>
    </source>
</reference>
<dbReference type="EMBL" id="LS398110">
    <property type="protein sequence ID" value="SPP98264.1"/>
    <property type="molecule type" value="Genomic_DNA"/>
</dbReference>
<proteinExistence type="predicted"/>
<accession>A0A2U3QA25</accession>
<gene>
    <name evidence="1" type="ORF">BRAD3257_7569</name>
</gene>
<dbReference type="AlphaFoldDB" id="A0A2U3QA25"/>
<dbReference type="KEGG" id="bvz:BRAD3257_7569"/>
<evidence type="ECO:0000313" key="1">
    <source>
        <dbReference type="EMBL" id="SPP98264.1"/>
    </source>
</evidence>
<organism evidence="1 2">
    <name type="scientific">Bradyrhizobium vignae</name>
    <dbReference type="NCBI Taxonomy" id="1549949"/>
    <lineage>
        <taxon>Bacteria</taxon>
        <taxon>Pseudomonadati</taxon>
        <taxon>Pseudomonadota</taxon>
        <taxon>Alphaproteobacteria</taxon>
        <taxon>Hyphomicrobiales</taxon>
        <taxon>Nitrobacteraceae</taxon>
        <taxon>Bradyrhizobium</taxon>
    </lineage>
</organism>
<sequence length="164" mass="19067">MHGTNTSTQTMHFRCRRLCSLRANSELWTGSRTGQCRPGSHREFLTLSDQADAGDHVTQRCRCDGNSKEWRRTEIRRDLTNVASGERNLGAIFQKCAVQLHLRAFDVAFPLRFRIFAKEDVESDGLDCGILRDFMERKPQGLSDGLWERASIKRCQWQQLFRRF</sequence>
<dbReference type="Proteomes" id="UP000246085">
    <property type="component" value="Chromosome BRAD3257"/>
</dbReference>
<evidence type="ECO:0000313" key="2">
    <source>
        <dbReference type="Proteomes" id="UP000246085"/>
    </source>
</evidence>